<evidence type="ECO:0000313" key="19">
    <source>
        <dbReference type="Proteomes" id="UP001549921"/>
    </source>
</evidence>
<evidence type="ECO:0000256" key="7">
    <source>
        <dbReference type="ARBA" id="ARBA00023625"/>
    </source>
</evidence>
<reference evidence="18 19" key="1">
    <citation type="submission" date="2024-06" db="EMBL/GenBank/DDBJ databases">
        <title>A chromosome-level genome assembly of beet webworm, Loxostege sticticalis.</title>
        <authorList>
            <person name="Zhang Y."/>
        </authorList>
    </citation>
    <scope>NUCLEOTIDE SEQUENCE [LARGE SCALE GENOMIC DNA]</scope>
    <source>
        <strain evidence="18">AQ028</strain>
        <tissue evidence="18">Male pupae</tissue>
    </source>
</reference>
<name>A0ABD0SYY3_LOXSC</name>
<dbReference type="EC" id="3.4.13.23" evidence="7"/>
<comment type="catalytic activity">
    <reaction evidence="14">
        <text>L-cysteinylglycine + H2O = L-cysteine + glycine</text>
        <dbReference type="Rhea" id="RHEA:28783"/>
        <dbReference type="ChEBI" id="CHEBI:15377"/>
        <dbReference type="ChEBI" id="CHEBI:35235"/>
        <dbReference type="ChEBI" id="CHEBI:57305"/>
        <dbReference type="ChEBI" id="CHEBI:61694"/>
    </reaction>
    <physiologicalReaction direction="left-to-right" evidence="14">
        <dbReference type="Rhea" id="RHEA:28784"/>
    </physiologicalReaction>
</comment>
<evidence type="ECO:0000256" key="2">
    <source>
        <dbReference type="ARBA" id="ARBA00014190"/>
    </source>
</evidence>
<evidence type="ECO:0000313" key="18">
    <source>
        <dbReference type="EMBL" id="KAL0830879.1"/>
    </source>
</evidence>
<feature type="domain" description="Peptidase M17 leucyl aminopeptidase N-terminal" evidence="17">
    <location>
        <begin position="58"/>
        <end position="185"/>
    </location>
</feature>
<evidence type="ECO:0000256" key="1">
    <source>
        <dbReference type="ARBA" id="ARBA00009528"/>
    </source>
</evidence>
<sequence>MSLAKLFYSGRFIRKELIYKALPKRFCSRGATREECPSGKEGGASDEKPLDGGKKGLVLGVYEAGTKFELTQAAQEANEQSGGKLCQHLNQLSSQLKPGTAFVVTDLLPEFPTVAIASLGTKDPGFDELEQLDKTRENIRCGIGAGVRALQKRGCGAIAVDAAAAPDAAAEAAELAAWRFQEFKSCGDRTPDCQVSLHGSACADQWRVGSIRGKAQNWARFLSDMPANNMTPVDLAQAALDTLCPLGVHVEARDRDWIAAQNMQAFLAVAKGSCETPMFLECVYKGGKEGQAPVLIVAKGVTFDSGGLCLKQCRSMTENRGSMAGAAVALAALKTLAELKVPINVSACIPLCENMVSGQCMKVGDVVRALNGLSIQIEDTDMEGRLMMADALVYGQAVHKPALVMDIGTLTHGVLLATGGGAFGCFSNSAAAWRALRRAGAVCGDRPWRFPLWAYYHKQITDDPSVDLRNKGSGKATPCIGAAFLRNFVCVDWVHLDITGVGKVAHGAPPYLRARRMTGRPTRTVARALQDIAEACNAERAKK</sequence>
<feature type="region of interest" description="Disordered" evidence="15">
    <location>
        <begin position="32"/>
        <end position="51"/>
    </location>
</feature>
<keyword evidence="3" id="KW-0031">Aminopeptidase</keyword>
<dbReference type="EMBL" id="JBEDNZ010000013">
    <property type="protein sequence ID" value="KAL0830879.1"/>
    <property type="molecule type" value="Genomic_DNA"/>
</dbReference>
<dbReference type="InterPro" id="IPR011356">
    <property type="entry name" value="Leucine_aapep/pepB"/>
</dbReference>
<evidence type="ECO:0000256" key="11">
    <source>
        <dbReference type="ARBA" id="ARBA00031564"/>
    </source>
</evidence>
<proteinExistence type="inferred from homology"/>
<evidence type="ECO:0000256" key="9">
    <source>
        <dbReference type="ARBA" id="ARBA00030930"/>
    </source>
</evidence>
<evidence type="ECO:0000256" key="3">
    <source>
        <dbReference type="ARBA" id="ARBA00022438"/>
    </source>
</evidence>
<dbReference type="CDD" id="cd00433">
    <property type="entry name" value="Peptidase_M17"/>
    <property type="match status" value="1"/>
</dbReference>
<protein>
    <recommendedName>
        <fullName evidence="2">Cytosol aminopeptidase</fullName>
        <ecNumber evidence="7">3.4.13.23</ecNumber>
    </recommendedName>
    <alternativeName>
        <fullName evidence="10">Cysteinylglycine-S-conjugate dipeptidase</fullName>
    </alternativeName>
    <alternativeName>
        <fullName evidence="11">Leucine aminopeptidase 3</fullName>
    </alternativeName>
    <alternativeName>
        <fullName evidence="9">Proline aminopeptidase</fullName>
    </alternativeName>
    <alternativeName>
        <fullName evidence="8">Prolyl aminopeptidase</fullName>
    </alternativeName>
</protein>
<dbReference type="GO" id="GO:0006508">
    <property type="term" value="P:proteolysis"/>
    <property type="evidence" value="ECO:0007669"/>
    <property type="project" value="UniProtKB-KW"/>
</dbReference>
<comment type="similarity">
    <text evidence="1">Belongs to the peptidase M17 family.</text>
</comment>
<comment type="caution">
    <text evidence="18">The sequence shown here is derived from an EMBL/GenBank/DDBJ whole genome shotgun (WGS) entry which is preliminary data.</text>
</comment>
<dbReference type="PRINTS" id="PR00481">
    <property type="entry name" value="LAMNOPPTDASE"/>
</dbReference>
<evidence type="ECO:0000256" key="13">
    <source>
        <dbReference type="ARBA" id="ARBA00047881"/>
    </source>
</evidence>
<dbReference type="PANTHER" id="PTHR11963:SF16">
    <property type="entry name" value="CYTOSOL AMINOPEPTIDASE"/>
    <property type="match status" value="1"/>
</dbReference>
<evidence type="ECO:0000256" key="15">
    <source>
        <dbReference type="SAM" id="MobiDB-lite"/>
    </source>
</evidence>
<evidence type="ECO:0000256" key="8">
    <source>
        <dbReference type="ARBA" id="ARBA00029605"/>
    </source>
</evidence>
<keyword evidence="4" id="KW-0645">Protease</keyword>
<keyword evidence="5" id="KW-0378">Hydrolase</keyword>
<dbReference type="Gene3D" id="3.40.220.10">
    <property type="entry name" value="Leucine Aminopeptidase, subunit E, domain 1"/>
    <property type="match status" value="1"/>
</dbReference>
<dbReference type="Pfam" id="PF02789">
    <property type="entry name" value="Peptidase_M17_N"/>
    <property type="match status" value="1"/>
</dbReference>
<evidence type="ECO:0000259" key="16">
    <source>
        <dbReference type="Pfam" id="PF00883"/>
    </source>
</evidence>
<dbReference type="PANTHER" id="PTHR11963">
    <property type="entry name" value="LEUCINE AMINOPEPTIDASE-RELATED"/>
    <property type="match status" value="1"/>
</dbReference>
<dbReference type="InterPro" id="IPR000819">
    <property type="entry name" value="Peptidase_M17_C"/>
</dbReference>
<evidence type="ECO:0000256" key="14">
    <source>
        <dbReference type="ARBA" id="ARBA00049107"/>
    </source>
</evidence>
<evidence type="ECO:0000256" key="12">
    <source>
        <dbReference type="ARBA" id="ARBA00045966"/>
    </source>
</evidence>
<gene>
    <name evidence="18" type="ORF">ABMA28_002983</name>
</gene>
<dbReference type="Gene3D" id="3.40.630.10">
    <property type="entry name" value="Zn peptidases"/>
    <property type="match status" value="1"/>
</dbReference>
<dbReference type="InterPro" id="IPR008283">
    <property type="entry name" value="Peptidase_M17_N"/>
</dbReference>
<dbReference type="Proteomes" id="UP001549921">
    <property type="component" value="Unassembled WGS sequence"/>
</dbReference>
<organism evidence="18 19">
    <name type="scientific">Loxostege sticticalis</name>
    <name type="common">Beet webworm moth</name>
    <dbReference type="NCBI Taxonomy" id="481309"/>
    <lineage>
        <taxon>Eukaryota</taxon>
        <taxon>Metazoa</taxon>
        <taxon>Ecdysozoa</taxon>
        <taxon>Arthropoda</taxon>
        <taxon>Hexapoda</taxon>
        <taxon>Insecta</taxon>
        <taxon>Pterygota</taxon>
        <taxon>Neoptera</taxon>
        <taxon>Endopterygota</taxon>
        <taxon>Lepidoptera</taxon>
        <taxon>Glossata</taxon>
        <taxon>Ditrysia</taxon>
        <taxon>Pyraloidea</taxon>
        <taxon>Crambidae</taxon>
        <taxon>Pyraustinae</taxon>
        <taxon>Loxostege</taxon>
    </lineage>
</organism>
<evidence type="ECO:0000256" key="6">
    <source>
        <dbReference type="ARBA" id="ARBA00023511"/>
    </source>
</evidence>
<comment type="catalytic activity">
    <reaction evidence="6">
        <text>an S-substituted L-cysteinylglycine + H2O = an S-substituted L-cysteine + glycine</text>
        <dbReference type="Rhea" id="RHEA:60444"/>
        <dbReference type="ChEBI" id="CHEBI:15377"/>
        <dbReference type="ChEBI" id="CHEBI:57305"/>
        <dbReference type="ChEBI" id="CHEBI:58717"/>
        <dbReference type="ChEBI" id="CHEBI:143103"/>
        <dbReference type="EC" id="3.4.13.23"/>
    </reaction>
    <physiologicalReaction direction="left-to-right" evidence="6">
        <dbReference type="Rhea" id="RHEA:60445"/>
    </physiologicalReaction>
</comment>
<dbReference type="GO" id="GO:0004177">
    <property type="term" value="F:aminopeptidase activity"/>
    <property type="evidence" value="ECO:0007669"/>
    <property type="project" value="UniProtKB-KW"/>
</dbReference>
<dbReference type="SUPFAM" id="SSF52949">
    <property type="entry name" value="Macro domain-like"/>
    <property type="match status" value="1"/>
</dbReference>
<evidence type="ECO:0000256" key="10">
    <source>
        <dbReference type="ARBA" id="ARBA00030997"/>
    </source>
</evidence>
<comment type="function">
    <text evidence="12">Cytosolic metallopeptidase that catalyzes the removal of unsubstituted N-terminal hydrophobic amino acids from various peptides. The presence of Zn(2+) ions is essential for the peptidase activity, and the association with other cofactors can modulate the substrate spectificity of the enzyme. For instance, in the presence of Mn(2+), it displays a specific Cys-Gly hydrolyzing activity of Cys-Gly-S-conjugates. Involved in the metabolism of glutathione and in the degradation of glutathione S-conjugates, which may play a role in the control of the cell redox status.</text>
</comment>
<comment type="catalytic activity">
    <reaction evidence="13">
        <text>S-benzyl-L-cysteinylglycine + H2O = S-benzyl-L-cysteine + glycine</text>
        <dbReference type="Rhea" id="RHEA:62568"/>
        <dbReference type="ChEBI" id="CHEBI:15377"/>
        <dbReference type="ChEBI" id="CHEBI:57305"/>
        <dbReference type="ChEBI" id="CHEBI:145802"/>
        <dbReference type="ChEBI" id="CHEBI:145803"/>
    </reaction>
    <physiologicalReaction direction="left-to-right" evidence="13">
        <dbReference type="Rhea" id="RHEA:62569"/>
    </physiologicalReaction>
</comment>
<feature type="domain" description="Cytosol aminopeptidase" evidence="16">
    <location>
        <begin position="217"/>
        <end position="525"/>
    </location>
</feature>
<dbReference type="Pfam" id="PF00883">
    <property type="entry name" value="Peptidase_M17"/>
    <property type="match status" value="1"/>
</dbReference>
<dbReference type="AlphaFoldDB" id="A0ABD0SYY3"/>
<dbReference type="SUPFAM" id="SSF53187">
    <property type="entry name" value="Zn-dependent exopeptidases"/>
    <property type="match status" value="1"/>
</dbReference>
<evidence type="ECO:0000256" key="5">
    <source>
        <dbReference type="ARBA" id="ARBA00022801"/>
    </source>
</evidence>
<accession>A0ABD0SYY3</accession>
<dbReference type="InterPro" id="IPR043472">
    <property type="entry name" value="Macro_dom-like"/>
</dbReference>
<evidence type="ECO:0000259" key="17">
    <source>
        <dbReference type="Pfam" id="PF02789"/>
    </source>
</evidence>
<evidence type="ECO:0000256" key="4">
    <source>
        <dbReference type="ARBA" id="ARBA00022670"/>
    </source>
</evidence>